<organism evidence="2 3">
    <name type="scientific">Xenorhabdus aichiensis</name>
    <dbReference type="NCBI Taxonomy" id="3025874"/>
    <lineage>
        <taxon>Bacteria</taxon>
        <taxon>Pseudomonadati</taxon>
        <taxon>Pseudomonadota</taxon>
        <taxon>Gammaproteobacteria</taxon>
        <taxon>Enterobacterales</taxon>
        <taxon>Morganellaceae</taxon>
        <taxon>Xenorhabdus</taxon>
    </lineage>
</organism>
<protein>
    <submittedName>
        <fullName evidence="2">P22AR C-terminal domain-containing protein</fullName>
    </submittedName>
</protein>
<comment type="caution">
    <text evidence="2">The sequence shown here is derived from an EMBL/GenBank/DDBJ whole genome shotgun (WGS) entry which is preliminary data.</text>
</comment>
<dbReference type="Proteomes" id="UP001214757">
    <property type="component" value="Unassembled WGS sequence"/>
</dbReference>
<dbReference type="Pfam" id="PF10548">
    <property type="entry name" value="P22_AR_C"/>
    <property type="match status" value="1"/>
</dbReference>
<name>A0ABT5M6Q0_9GAMM</name>
<keyword evidence="3" id="KW-1185">Reference proteome</keyword>
<evidence type="ECO:0000313" key="3">
    <source>
        <dbReference type="Proteomes" id="UP001214757"/>
    </source>
</evidence>
<dbReference type="InterPro" id="IPR018876">
    <property type="entry name" value="Phage_P22_antirepressor_C"/>
</dbReference>
<accession>A0ABT5M6Q0</accession>
<evidence type="ECO:0000259" key="1">
    <source>
        <dbReference type="Pfam" id="PF10548"/>
    </source>
</evidence>
<proteinExistence type="predicted"/>
<gene>
    <name evidence="2" type="ORF">PSI22_17365</name>
</gene>
<feature type="domain" description="Bacteriophage P22 antirepressor protein C-terminal" evidence="1">
    <location>
        <begin position="12"/>
        <end position="55"/>
    </location>
</feature>
<sequence length="70" mass="8167">MGRETLPAPEVKQQISAEDLQILCWGWRFLTRSIEHMADVYPVLKVAKHESAPVYREIPREGSWIEKSMK</sequence>
<dbReference type="EMBL" id="JAQRFO010000048">
    <property type="protein sequence ID" value="MDC9623360.1"/>
    <property type="molecule type" value="Genomic_DNA"/>
</dbReference>
<dbReference type="RefSeq" id="WP_273580831.1">
    <property type="nucleotide sequence ID" value="NZ_JAQRFO010000048.1"/>
</dbReference>
<evidence type="ECO:0000313" key="2">
    <source>
        <dbReference type="EMBL" id="MDC9623360.1"/>
    </source>
</evidence>
<reference evidence="2 3" key="1">
    <citation type="submission" date="2023-02" db="EMBL/GenBank/DDBJ databases">
        <title>Entomopathogenic bacteria.</title>
        <authorList>
            <person name="Machado R.A."/>
        </authorList>
    </citation>
    <scope>NUCLEOTIDE SEQUENCE [LARGE SCALE GENOMIC DNA]</scope>
    <source>
        <strain evidence="2 3">XENO-7</strain>
    </source>
</reference>